<dbReference type="InterPro" id="IPR011990">
    <property type="entry name" value="TPR-like_helical_dom_sf"/>
</dbReference>
<dbReference type="InterPro" id="IPR006597">
    <property type="entry name" value="Sel1-like"/>
</dbReference>
<dbReference type="SMART" id="SM00671">
    <property type="entry name" value="SEL1"/>
    <property type="match status" value="1"/>
</dbReference>
<dbReference type="Gene3D" id="1.25.40.10">
    <property type="entry name" value="Tetratricopeptide repeat domain"/>
    <property type="match status" value="1"/>
</dbReference>
<reference evidence="4" key="1">
    <citation type="journal article" date="2019" name="Int. J. Syst. Evol. Microbiol.">
        <title>The Global Catalogue of Microorganisms (GCM) 10K type strain sequencing project: providing services to taxonomists for standard genome sequencing and annotation.</title>
        <authorList>
            <consortium name="The Broad Institute Genomics Platform"/>
            <consortium name="The Broad Institute Genome Sequencing Center for Infectious Disease"/>
            <person name="Wu L."/>
            <person name="Ma J."/>
        </authorList>
    </citation>
    <scope>NUCLEOTIDE SEQUENCE [LARGE SCALE GENOMIC DNA]</scope>
    <source>
        <strain evidence="4">CCUG 30340</strain>
    </source>
</reference>
<evidence type="ECO:0000313" key="3">
    <source>
        <dbReference type="EMBL" id="MFC4819047.1"/>
    </source>
</evidence>
<feature type="signal peptide" evidence="2">
    <location>
        <begin position="1"/>
        <end position="25"/>
    </location>
</feature>
<dbReference type="SUPFAM" id="SSF81901">
    <property type="entry name" value="HCP-like"/>
    <property type="match status" value="1"/>
</dbReference>
<keyword evidence="4" id="KW-1185">Reference proteome</keyword>
<feature type="region of interest" description="Disordered" evidence="1">
    <location>
        <begin position="220"/>
        <end position="240"/>
    </location>
</feature>
<organism evidence="3 4">
    <name type="scientific">Dokdonella ginsengisoli</name>
    <dbReference type="NCBI Taxonomy" id="363846"/>
    <lineage>
        <taxon>Bacteria</taxon>
        <taxon>Pseudomonadati</taxon>
        <taxon>Pseudomonadota</taxon>
        <taxon>Gammaproteobacteria</taxon>
        <taxon>Lysobacterales</taxon>
        <taxon>Rhodanobacteraceae</taxon>
        <taxon>Dokdonella</taxon>
    </lineage>
</organism>
<comment type="caution">
    <text evidence="3">The sequence shown here is derived from an EMBL/GenBank/DDBJ whole genome shotgun (WGS) entry which is preliminary data.</text>
</comment>
<dbReference type="Proteomes" id="UP001595886">
    <property type="component" value="Unassembled WGS sequence"/>
</dbReference>
<accession>A0ABV9QQ20</accession>
<dbReference type="RefSeq" id="WP_380018785.1">
    <property type="nucleotide sequence ID" value="NZ_JBHSHD010000002.1"/>
</dbReference>
<evidence type="ECO:0000256" key="1">
    <source>
        <dbReference type="SAM" id="MobiDB-lite"/>
    </source>
</evidence>
<feature type="chain" id="PRO_5045102473" evidence="2">
    <location>
        <begin position="26"/>
        <end position="240"/>
    </location>
</feature>
<keyword evidence="2" id="KW-0732">Signal</keyword>
<evidence type="ECO:0000313" key="4">
    <source>
        <dbReference type="Proteomes" id="UP001595886"/>
    </source>
</evidence>
<evidence type="ECO:0000256" key="2">
    <source>
        <dbReference type="SAM" id="SignalP"/>
    </source>
</evidence>
<gene>
    <name evidence="3" type="ORF">ACFO6Q_01855</name>
</gene>
<protein>
    <submittedName>
        <fullName evidence="3">Tetratricopeptide repeat protein</fullName>
    </submittedName>
</protein>
<sequence>MITMRQVVASILLAIAVTASVGAAAGERDDDPLVVNSEAFQRGHPDMRWRNLGATRYQQKRYREAVRHFRDAARYGDKPSQAMLALMLWNGDGVEADRVQAYAWIDLAAERGYGSFVATRERFRTALSEDERRRAMELRNELYAKYGDEHAKKRLNLEMTREKLKLTGSHLGRPKGVLMLLPGPDGRVRAITDSVFWNPRYWSPQQYWALQDRIWEPSKGRVDVGPVQPVDAEPAAAEKR</sequence>
<name>A0ABV9QQ20_9GAMM</name>
<dbReference type="EMBL" id="JBHSHD010000002">
    <property type="protein sequence ID" value="MFC4819047.1"/>
    <property type="molecule type" value="Genomic_DNA"/>
</dbReference>
<proteinExistence type="predicted"/>